<dbReference type="InterPro" id="IPR012347">
    <property type="entry name" value="Ferritin-like"/>
</dbReference>
<protein>
    <submittedName>
        <fullName evidence="1">Spore coat protein</fullName>
    </submittedName>
</protein>
<organism evidence="1 2">
    <name type="scientific">Paenactinomyces guangxiensis</name>
    <dbReference type="NCBI Taxonomy" id="1490290"/>
    <lineage>
        <taxon>Bacteria</taxon>
        <taxon>Bacillati</taxon>
        <taxon>Bacillota</taxon>
        <taxon>Bacilli</taxon>
        <taxon>Bacillales</taxon>
        <taxon>Thermoactinomycetaceae</taxon>
        <taxon>Paenactinomyces</taxon>
    </lineage>
</organism>
<keyword evidence="1" id="KW-0167">Capsid protein</keyword>
<dbReference type="EMBL" id="JACEIQ010000006">
    <property type="protein sequence ID" value="MBA4494176.1"/>
    <property type="molecule type" value="Genomic_DNA"/>
</dbReference>
<dbReference type="AlphaFoldDB" id="A0A7W2A757"/>
<keyword evidence="1" id="KW-0946">Virion</keyword>
<accession>A0A7W2A757</accession>
<name>A0A7W2A757_9BACL</name>
<sequence length="66" mass="7509">MQLGMHEAADLHELSMAKTCTVAKCSMLVNMAQDEQLKSLIQRELNSSREAISEYQRFLTNSNYAQ</sequence>
<keyword evidence="2" id="KW-1185">Reference proteome</keyword>
<gene>
    <name evidence="1" type="ORF">H1191_07645</name>
</gene>
<dbReference type="Proteomes" id="UP000535491">
    <property type="component" value="Unassembled WGS sequence"/>
</dbReference>
<evidence type="ECO:0000313" key="1">
    <source>
        <dbReference type="EMBL" id="MBA4494176.1"/>
    </source>
</evidence>
<evidence type="ECO:0000313" key="2">
    <source>
        <dbReference type="Proteomes" id="UP000535491"/>
    </source>
</evidence>
<comment type="caution">
    <text evidence="1">The sequence shown here is derived from an EMBL/GenBank/DDBJ whole genome shotgun (WGS) entry which is preliminary data.</text>
</comment>
<reference evidence="1 2" key="1">
    <citation type="submission" date="2020-07" db="EMBL/GenBank/DDBJ databases">
        <authorList>
            <person name="Feng H."/>
        </authorList>
    </citation>
    <scope>NUCLEOTIDE SEQUENCE [LARGE SCALE GENOMIC DNA]</scope>
    <source>
        <strain evidence="2">s-10</strain>
    </source>
</reference>
<dbReference type="Gene3D" id="1.20.1260.10">
    <property type="match status" value="1"/>
</dbReference>
<dbReference type="RefSeq" id="WP_181751425.1">
    <property type="nucleotide sequence ID" value="NZ_JACEIQ010000006.1"/>
</dbReference>
<proteinExistence type="predicted"/>